<proteinExistence type="predicted"/>
<evidence type="ECO:0000256" key="1">
    <source>
        <dbReference type="ARBA" id="ARBA00023239"/>
    </source>
</evidence>
<evidence type="ECO:0000313" key="4">
    <source>
        <dbReference type="Proteomes" id="UP001242480"/>
    </source>
</evidence>
<dbReference type="Proteomes" id="UP001242480">
    <property type="component" value="Unassembled WGS sequence"/>
</dbReference>
<dbReference type="SUPFAM" id="SSF56529">
    <property type="entry name" value="FAH"/>
    <property type="match status" value="1"/>
</dbReference>
<dbReference type="Gene3D" id="3.90.850.10">
    <property type="entry name" value="Fumarylacetoacetase-like, C-terminal domain"/>
    <property type="match status" value="1"/>
</dbReference>
<sequence>MSHALSDGAIERAAMILASARHDHRTVALPPDVRPGTVEEAYAIQDRLAARLGWETGGWFCGCTNEAIQRQLGLSEPYCARVFRHLVFPDAAIVDTAAFPPIVIECEFAFVLGRDLPARPEPYSQAEVEAAVAAVRPAIEVVAGHLEDWQSQPPCSIIADNGVDGALVCGPSTPWPAHDLSRVAVELLVDGRTVQSGTGANVMGNPIHALVWLANAQRRRGYGLRAGHVHNTGTATLMQPVGPGQTAVARFGPLGQVTASFR</sequence>
<reference evidence="3 4" key="1">
    <citation type="submission" date="2023-07" db="EMBL/GenBank/DDBJ databases">
        <title>Genomic Encyclopedia of Type Strains, Phase IV (KMG-IV): sequencing the most valuable type-strain genomes for metagenomic binning, comparative biology and taxonomic classification.</title>
        <authorList>
            <person name="Goeker M."/>
        </authorList>
    </citation>
    <scope>NUCLEOTIDE SEQUENCE [LARGE SCALE GENOMIC DNA]</scope>
    <source>
        <strain evidence="3 4">DSM 19619</strain>
    </source>
</reference>
<dbReference type="InterPro" id="IPR011234">
    <property type="entry name" value="Fumarylacetoacetase-like_C"/>
</dbReference>
<evidence type="ECO:0000259" key="2">
    <source>
        <dbReference type="Pfam" id="PF01557"/>
    </source>
</evidence>
<accession>A0ABU0J8P9</accession>
<dbReference type="InterPro" id="IPR050772">
    <property type="entry name" value="Hydratase-Decarb/MhpD_sf"/>
</dbReference>
<dbReference type="PANTHER" id="PTHR30143">
    <property type="entry name" value="ACID HYDRATASE"/>
    <property type="match status" value="1"/>
</dbReference>
<evidence type="ECO:0000313" key="3">
    <source>
        <dbReference type="EMBL" id="MDQ0470643.1"/>
    </source>
</evidence>
<keyword evidence="4" id="KW-1185">Reference proteome</keyword>
<comment type="caution">
    <text evidence="3">The sequence shown here is derived from an EMBL/GenBank/DDBJ whole genome shotgun (WGS) entry which is preliminary data.</text>
</comment>
<gene>
    <name evidence="3" type="ORF">QO011_003662</name>
</gene>
<organism evidence="3 4">
    <name type="scientific">Labrys wisconsinensis</name>
    <dbReference type="NCBI Taxonomy" id="425677"/>
    <lineage>
        <taxon>Bacteria</taxon>
        <taxon>Pseudomonadati</taxon>
        <taxon>Pseudomonadota</taxon>
        <taxon>Alphaproteobacteria</taxon>
        <taxon>Hyphomicrobiales</taxon>
        <taxon>Xanthobacteraceae</taxon>
        <taxon>Labrys</taxon>
    </lineage>
</organism>
<dbReference type="InterPro" id="IPR036663">
    <property type="entry name" value="Fumarylacetoacetase_C_sf"/>
</dbReference>
<dbReference type="Pfam" id="PF01557">
    <property type="entry name" value="FAA_hydrolase"/>
    <property type="match status" value="1"/>
</dbReference>
<keyword evidence="1" id="KW-0456">Lyase</keyword>
<feature type="domain" description="Fumarylacetoacetase-like C-terminal" evidence="2">
    <location>
        <begin position="86"/>
        <end position="259"/>
    </location>
</feature>
<dbReference type="RefSeq" id="WP_307274772.1">
    <property type="nucleotide sequence ID" value="NZ_JAUSVX010000006.1"/>
</dbReference>
<dbReference type="EMBL" id="JAUSVX010000006">
    <property type="protein sequence ID" value="MDQ0470643.1"/>
    <property type="molecule type" value="Genomic_DNA"/>
</dbReference>
<protein>
    <submittedName>
        <fullName evidence="3">2-keto-4-pentenoate hydratase</fullName>
    </submittedName>
</protein>
<name>A0ABU0J8P9_9HYPH</name>
<dbReference type="PANTHER" id="PTHR30143:SF0">
    <property type="entry name" value="2-KETO-4-PENTENOATE HYDRATASE"/>
    <property type="match status" value="1"/>
</dbReference>